<reference evidence="1" key="2">
    <citation type="submission" date="2023-05" db="EMBL/GenBank/DDBJ databases">
        <authorList>
            <consortium name="Lawrence Berkeley National Laboratory"/>
            <person name="Steindorff A."/>
            <person name="Hensen N."/>
            <person name="Bonometti L."/>
            <person name="Westerberg I."/>
            <person name="Brannstrom I.O."/>
            <person name="Guillou S."/>
            <person name="Cros-Aarteil S."/>
            <person name="Calhoun S."/>
            <person name="Haridas S."/>
            <person name="Kuo A."/>
            <person name="Mondo S."/>
            <person name="Pangilinan J."/>
            <person name="Riley R."/>
            <person name="Labutti K."/>
            <person name="Andreopoulos B."/>
            <person name="Lipzen A."/>
            <person name="Chen C."/>
            <person name="Yanf M."/>
            <person name="Daum C."/>
            <person name="Ng V."/>
            <person name="Clum A."/>
            <person name="Ohm R."/>
            <person name="Martin F."/>
            <person name="Silar P."/>
            <person name="Natvig D."/>
            <person name="Lalanne C."/>
            <person name="Gautier V."/>
            <person name="Ament-Velasquez S.L."/>
            <person name="Kruys A."/>
            <person name="Hutchinson M.I."/>
            <person name="Powell A.J."/>
            <person name="Barry K."/>
            <person name="Miller A.N."/>
            <person name="Grigoriev I.V."/>
            <person name="Debuchy R."/>
            <person name="Gladieux P."/>
            <person name="Thoren M.H."/>
            <person name="Johannesson H."/>
        </authorList>
    </citation>
    <scope>NUCLEOTIDE SEQUENCE</scope>
    <source>
        <strain evidence="1">CBS 757.83</strain>
    </source>
</reference>
<evidence type="ECO:0000313" key="2">
    <source>
        <dbReference type="Proteomes" id="UP001305647"/>
    </source>
</evidence>
<reference evidence="1" key="1">
    <citation type="journal article" date="2023" name="Mol. Phylogenet. Evol.">
        <title>Genome-scale phylogeny and comparative genomics of the fungal order Sordariales.</title>
        <authorList>
            <person name="Hensen N."/>
            <person name="Bonometti L."/>
            <person name="Westerberg I."/>
            <person name="Brannstrom I.O."/>
            <person name="Guillou S."/>
            <person name="Cros-Aarteil S."/>
            <person name="Calhoun S."/>
            <person name="Haridas S."/>
            <person name="Kuo A."/>
            <person name="Mondo S."/>
            <person name="Pangilinan J."/>
            <person name="Riley R."/>
            <person name="LaButti K."/>
            <person name="Andreopoulos B."/>
            <person name="Lipzen A."/>
            <person name="Chen C."/>
            <person name="Yan M."/>
            <person name="Daum C."/>
            <person name="Ng V."/>
            <person name="Clum A."/>
            <person name="Steindorff A."/>
            <person name="Ohm R.A."/>
            <person name="Martin F."/>
            <person name="Silar P."/>
            <person name="Natvig D.O."/>
            <person name="Lalanne C."/>
            <person name="Gautier V."/>
            <person name="Ament-Velasquez S.L."/>
            <person name="Kruys A."/>
            <person name="Hutchinson M.I."/>
            <person name="Powell A.J."/>
            <person name="Barry K."/>
            <person name="Miller A.N."/>
            <person name="Grigoriev I.V."/>
            <person name="Debuchy R."/>
            <person name="Gladieux P."/>
            <person name="Hiltunen Thoren M."/>
            <person name="Johannesson H."/>
        </authorList>
    </citation>
    <scope>NUCLEOTIDE SEQUENCE</scope>
    <source>
        <strain evidence="1">CBS 757.83</strain>
    </source>
</reference>
<evidence type="ECO:0000313" key="1">
    <source>
        <dbReference type="EMBL" id="KAK4103339.1"/>
    </source>
</evidence>
<proteinExistence type="predicted"/>
<comment type="caution">
    <text evidence="1">The sequence shown here is derived from an EMBL/GenBank/DDBJ whole genome shotgun (WGS) entry which is preliminary data.</text>
</comment>
<keyword evidence="2" id="KW-1185">Reference proteome</keyword>
<dbReference type="AlphaFoldDB" id="A0AAN6Q6Y9"/>
<sequence>MLCCPAGARKIPKFIEACERYAEDTTQSEVGQATIQGGVCLRKWMPLLVVLPSSFLKSQGT</sequence>
<gene>
    <name evidence="1" type="ORF">N658DRAFT_494667</name>
</gene>
<dbReference type="Proteomes" id="UP001305647">
    <property type="component" value="Unassembled WGS sequence"/>
</dbReference>
<protein>
    <submittedName>
        <fullName evidence="1">Uncharacterized protein</fullName>
    </submittedName>
</protein>
<name>A0AAN6Q6Y9_9PEZI</name>
<dbReference type="EMBL" id="MU863629">
    <property type="protein sequence ID" value="KAK4103339.1"/>
    <property type="molecule type" value="Genomic_DNA"/>
</dbReference>
<accession>A0AAN6Q6Y9</accession>
<organism evidence="1 2">
    <name type="scientific">Parathielavia hyrcaniae</name>
    <dbReference type="NCBI Taxonomy" id="113614"/>
    <lineage>
        <taxon>Eukaryota</taxon>
        <taxon>Fungi</taxon>
        <taxon>Dikarya</taxon>
        <taxon>Ascomycota</taxon>
        <taxon>Pezizomycotina</taxon>
        <taxon>Sordariomycetes</taxon>
        <taxon>Sordariomycetidae</taxon>
        <taxon>Sordariales</taxon>
        <taxon>Chaetomiaceae</taxon>
        <taxon>Parathielavia</taxon>
    </lineage>
</organism>